<keyword evidence="1" id="KW-0378">Hydrolase</keyword>
<dbReference type="Pfam" id="PF12710">
    <property type="entry name" value="HAD"/>
    <property type="match status" value="1"/>
</dbReference>
<evidence type="ECO:0000313" key="1">
    <source>
        <dbReference type="EMBL" id="SUP41378.1"/>
    </source>
</evidence>
<gene>
    <name evidence="1" type="ORF">NCTC12020_00552</name>
</gene>
<reference evidence="1 2" key="1">
    <citation type="submission" date="2018-06" db="EMBL/GenBank/DDBJ databases">
        <authorList>
            <consortium name="Pathogen Informatics"/>
            <person name="Doyle S."/>
        </authorList>
    </citation>
    <scope>NUCLEOTIDE SEQUENCE [LARGE SCALE GENOMIC DNA]</scope>
    <source>
        <strain evidence="1 2">NCTC12020</strain>
    </source>
</reference>
<keyword evidence="2" id="KW-1185">Reference proteome</keyword>
<name>A0A380NHQ0_9FIRM</name>
<dbReference type="Gene3D" id="3.40.50.1000">
    <property type="entry name" value="HAD superfamily/HAD-like"/>
    <property type="match status" value="1"/>
</dbReference>
<organism evidence="1 2">
    <name type="scientific">Veillonella criceti</name>
    <dbReference type="NCBI Taxonomy" id="103891"/>
    <lineage>
        <taxon>Bacteria</taxon>
        <taxon>Bacillati</taxon>
        <taxon>Bacillota</taxon>
        <taxon>Negativicutes</taxon>
        <taxon>Veillonellales</taxon>
        <taxon>Veillonellaceae</taxon>
        <taxon>Veillonella</taxon>
    </lineage>
</organism>
<accession>A0A380NHQ0</accession>
<dbReference type="SUPFAM" id="SSF56784">
    <property type="entry name" value="HAD-like"/>
    <property type="match status" value="1"/>
</dbReference>
<dbReference type="EMBL" id="UHIO01000001">
    <property type="protein sequence ID" value="SUP41378.1"/>
    <property type="molecule type" value="Genomic_DNA"/>
</dbReference>
<dbReference type="InterPro" id="IPR023214">
    <property type="entry name" value="HAD_sf"/>
</dbReference>
<proteinExistence type="predicted"/>
<evidence type="ECO:0000313" key="2">
    <source>
        <dbReference type="Proteomes" id="UP000255367"/>
    </source>
</evidence>
<dbReference type="GO" id="GO:0016787">
    <property type="term" value="F:hydrolase activity"/>
    <property type="evidence" value="ECO:0007669"/>
    <property type="project" value="UniProtKB-KW"/>
</dbReference>
<protein>
    <submittedName>
        <fullName evidence="1">HAD phosphoserine phosphatase-like hydrolase, family IB</fullName>
    </submittedName>
</protein>
<dbReference type="Proteomes" id="UP000255367">
    <property type="component" value="Unassembled WGS sequence"/>
</dbReference>
<dbReference type="InterPro" id="IPR036412">
    <property type="entry name" value="HAD-like_sf"/>
</dbReference>
<sequence length="281" mass="32186">MSMEETNKPIVALMYDFDKTLCTKDMQEYGFIPELGVTPAEFWQEANNLTDSEGMDGILAYMFMMVKMSQRHEVRITRETLNRLGNGIEFFPGVATWFDRINTYGKSQGVEVEHYIVSSGVKEIIDGTSIAHYFKKIYACEFKYDYNGLIEWPKVAVNYTAKTQFLFRINKGVLDITTHSDRELNQYTPEVKRRVPFSNMIYIGDGLTDVPCMKLVKVNGGQSIAVYNLDNDTGLTSATKLVRDNRVNFITPADYEEHSRLENIVKTIINKVKAVEELQCI</sequence>
<dbReference type="AlphaFoldDB" id="A0A380NHQ0"/>